<accession>A0A212ITG9</accession>
<reference evidence="1" key="1">
    <citation type="submission" date="2016-04" db="EMBL/GenBank/DDBJ databases">
        <authorList>
            <person name="Evans L.H."/>
            <person name="Alamgir A."/>
            <person name="Owens N."/>
            <person name="Weber N.D."/>
            <person name="Virtaneva K."/>
            <person name="Barbian K."/>
            <person name="Babar A."/>
            <person name="Rosenke K."/>
        </authorList>
    </citation>
    <scope>NUCLEOTIDE SEQUENCE</scope>
    <source>
        <strain evidence="1">92-2</strain>
    </source>
</reference>
<dbReference type="EMBL" id="FLUP01000001">
    <property type="protein sequence ID" value="SBV90482.1"/>
    <property type="molecule type" value="Genomic_DNA"/>
</dbReference>
<gene>
    <name evidence="1" type="ORF">KM92DES2_10004</name>
</gene>
<dbReference type="AlphaFoldDB" id="A0A212ITG9"/>
<organism evidence="1">
    <name type="scientific">uncultured Desulfovibrio sp</name>
    <dbReference type="NCBI Taxonomy" id="167968"/>
    <lineage>
        <taxon>Bacteria</taxon>
        <taxon>Pseudomonadati</taxon>
        <taxon>Thermodesulfobacteriota</taxon>
        <taxon>Desulfovibrionia</taxon>
        <taxon>Desulfovibrionales</taxon>
        <taxon>Desulfovibrionaceae</taxon>
        <taxon>Desulfovibrio</taxon>
        <taxon>environmental samples</taxon>
    </lineage>
</organism>
<evidence type="ECO:0000313" key="1">
    <source>
        <dbReference type="EMBL" id="SBV90482.1"/>
    </source>
</evidence>
<sequence length="102" mass="11227">MYPSGLCVAETSDRNCCTCTVCSFISAASMASGMLSSAVVSARRSAWLRLWRIIKALSSIRKKMEPKPSQSRVATFNCMVRLPQKHEVEWPAASADKSITQL</sequence>
<proteinExistence type="predicted"/>
<protein>
    <submittedName>
        <fullName evidence="1">Uncharacterized protein</fullName>
    </submittedName>
</protein>
<name>A0A212ITG9_9BACT</name>